<comment type="caution">
    <text evidence="15">The sequence shown here is derived from an EMBL/GenBank/DDBJ whole genome shotgun (WGS) entry which is preliminary data.</text>
</comment>
<dbReference type="InterPro" id="IPR037066">
    <property type="entry name" value="Plug_dom_sf"/>
</dbReference>
<evidence type="ECO:0000256" key="7">
    <source>
        <dbReference type="ARBA" id="ARBA00023136"/>
    </source>
</evidence>
<dbReference type="InterPro" id="IPR000531">
    <property type="entry name" value="Beta-barrel_TonB"/>
</dbReference>
<dbReference type="EMBL" id="QKZK01000004">
    <property type="protein sequence ID" value="PZX19389.1"/>
    <property type="molecule type" value="Genomic_DNA"/>
</dbReference>
<evidence type="ECO:0000313" key="15">
    <source>
        <dbReference type="EMBL" id="PZX19389.1"/>
    </source>
</evidence>
<comment type="subcellular location">
    <subcellularLocation>
        <location evidence="1 10">Cell outer membrane</location>
        <topology evidence="1 10">Multi-pass membrane protein</topology>
    </subcellularLocation>
</comment>
<dbReference type="Pfam" id="PF00593">
    <property type="entry name" value="TonB_dep_Rec_b-barrel"/>
    <property type="match status" value="1"/>
</dbReference>
<dbReference type="InterPro" id="IPR012910">
    <property type="entry name" value="Plug_dom"/>
</dbReference>
<evidence type="ECO:0000256" key="11">
    <source>
        <dbReference type="RuleBase" id="RU003357"/>
    </source>
</evidence>
<keyword evidence="9 10" id="KW-0998">Cell outer membrane</keyword>
<dbReference type="GO" id="GO:0015344">
    <property type="term" value="F:siderophore uptake transmembrane transporter activity"/>
    <property type="evidence" value="ECO:0007669"/>
    <property type="project" value="TreeGrafter"/>
</dbReference>
<keyword evidence="4 10" id="KW-0812">Transmembrane</keyword>
<dbReference type="OrthoDB" id="9764669at2"/>
<keyword evidence="7 10" id="KW-0472">Membrane</keyword>
<reference evidence="15 16" key="1">
    <citation type="submission" date="2018-06" db="EMBL/GenBank/DDBJ databases">
        <title>Genomic Encyclopedia of Archaeal and Bacterial Type Strains, Phase II (KMG-II): from individual species to whole genera.</title>
        <authorList>
            <person name="Goeker M."/>
        </authorList>
    </citation>
    <scope>NUCLEOTIDE SEQUENCE [LARGE SCALE GENOMIC DNA]</scope>
    <source>
        <strain evidence="15 16">DSM 6779</strain>
    </source>
</reference>
<dbReference type="GO" id="GO:0044718">
    <property type="term" value="P:siderophore transmembrane transport"/>
    <property type="evidence" value="ECO:0007669"/>
    <property type="project" value="TreeGrafter"/>
</dbReference>
<dbReference type="Proteomes" id="UP000249239">
    <property type="component" value="Unassembled WGS sequence"/>
</dbReference>
<comment type="similarity">
    <text evidence="10 11">Belongs to the TonB-dependent receptor family.</text>
</comment>
<evidence type="ECO:0000256" key="1">
    <source>
        <dbReference type="ARBA" id="ARBA00004571"/>
    </source>
</evidence>
<proteinExistence type="inferred from homology"/>
<keyword evidence="2 10" id="KW-0813">Transport</keyword>
<protein>
    <submittedName>
        <fullName evidence="15">Iron complex outermembrane receptor protein</fullName>
    </submittedName>
</protein>
<dbReference type="Gene3D" id="2.40.170.20">
    <property type="entry name" value="TonB-dependent receptor, beta-barrel domain"/>
    <property type="match status" value="1"/>
</dbReference>
<evidence type="ECO:0000256" key="4">
    <source>
        <dbReference type="ARBA" id="ARBA00022692"/>
    </source>
</evidence>
<evidence type="ECO:0000256" key="5">
    <source>
        <dbReference type="ARBA" id="ARBA00022729"/>
    </source>
</evidence>
<feature type="signal peptide" evidence="12">
    <location>
        <begin position="1"/>
        <end position="27"/>
    </location>
</feature>
<evidence type="ECO:0000259" key="13">
    <source>
        <dbReference type="Pfam" id="PF00593"/>
    </source>
</evidence>
<accession>A0A2W7QC74</accession>
<dbReference type="SUPFAM" id="SSF56935">
    <property type="entry name" value="Porins"/>
    <property type="match status" value="1"/>
</dbReference>
<feature type="domain" description="TonB-dependent receptor-like beta-barrel" evidence="13">
    <location>
        <begin position="265"/>
        <end position="746"/>
    </location>
</feature>
<evidence type="ECO:0000259" key="14">
    <source>
        <dbReference type="Pfam" id="PF07715"/>
    </source>
</evidence>
<keyword evidence="5 12" id="KW-0732">Signal</keyword>
<evidence type="ECO:0000256" key="8">
    <source>
        <dbReference type="ARBA" id="ARBA00023170"/>
    </source>
</evidence>
<sequence>MIDYRNASRRWLAGMLMTACVAFSAYAQDSAPSVSQMNEEQIHQLSYNDLLQLSLEDLLTVANRFGMSADEILEYFLNKDIVAASKKSEKTMEAPMSSTVISKEQIEHSGATNIPEALRLAPGVIVREKTPGNYDVHLRGYDNVPSNNIMTYSENQLTLLMIDNRPVYSHTFGGTFWEMLPVEVSDVERIEIVRGPSSALYGPNAVTGAINIITKRATDKKVAVNFDNALGNNNSHLANIATSFGVGNKLLARVSGNYQWNGRFNNDFYTFYDSQYHTQEFLETTLDPEDITKRTVLKENASAREPNVRRAGEKYGANVALTYPASDKINFTLMAGAQKSAVLTSMLGNRWAPLSTRESQTQYIDLHADIHGFQAQINYNTGVNEYEKLVHGFKCDIDVINASLEYDYTIHNLTLRPGVSFQKANYNDMPYVNVDLHDGYMNADCEMSTKAASLRADYTAFGKWRLIGALRWDQYNIPDVNHFTYQFMTSFKINDNHLLRASYSRANRGPFITDTYSNYTWYKIPNVFHIYYMGNKNLKLPVMDMMEVGYRVKPVKYIQADFELYRTEMNDFSWFTDDSLQYTGKTFPDPAMLAWINYHNFDLKVIQSGFSANIQVAINKNLTMDLHGSIQQTELKDFFPVTTFAMIQQLQADAMVSPYKKAAYTIDPSTFVDQSHEATPSFYGGASINYVLRDKWNLNTSIYHYGKQTFAMNRESTVIDAKTLVNLKVSYNFAKQNKVFINIRNLLGDDSNEFAFADKIGTKFFAGVQLQF</sequence>
<keyword evidence="16" id="KW-1185">Reference proteome</keyword>
<dbReference type="PANTHER" id="PTHR30069">
    <property type="entry name" value="TONB-DEPENDENT OUTER MEMBRANE RECEPTOR"/>
    <property type="match status" value="1"/>
</dbReference>
<evidence type="ECO:0000256" key="2">
    <source>
        <dbReference type="ARBA" id="ARBA00022448"/>
    </source>
</evidence>
<keyword evidence="8 15" id="KW-0675">Receptor</keyword>
<evidence type="ECO:0000256" key="3">
    <source>
        <dbReference type="ARBA" id="ARBA00022452"/>
    </source>
</evidence>
<gene>
    <name evidence="15" type="ORF">LX69_00656</name>
</gene>
<dbReference type="GO" id="GO:0009279">
    <property type="term" value="C:cell outer membrane"/>
    <property type="evidence" value="ECO:0007669"/>
    <property type="project" value="UniProtKB-SubCell"/>
</dbReference>
<evidence type="ECO:0000256" key="9">
    <source>
        <dbReference type="ARBA" id="ARBA00023237"/>
    </source>
</evidence>
<evidence type="ECO:0000256" key="6">
    <source>
        <dbReference type="ARBA" id="ARBA00023077"/>
    </source>
</evidence>
<dbReference type="InterPro" id="IPR036942">
    <property type="entry name" value="Beta-barrel_TonB_sf"/>
</dbReference>
<keyword evidence="6 11" id="KW-0798">TonB box</keyword>
<dbReference type="Pfam" id="PF07715">
    <property type="entry name" value="Plug"/>
    <property type="match status" value="1"/>
</dbReference>
<dbReference type="PANTHER" id="PTHR30069:SF29">
    <property type="entry name" value="HEMOGLOBIN AND HEMOGLOBIN-HAPTOGLOBIN-BINDING PROTEIN 1-RELATED"/>
    <property type="match status" value="1"/>
</dbReference>
<dbReference type="AlphaFoldDB" id="A0A2W7QC74"/>
<dbReference type="Gene3D" id="2.170.130.10">
    <property type="entry name" value="TonB-dependent receptor, plug domain"/>
    <property type="match status" value="1"/>
</dbReference>
<dbReference type="InterPro" id="IPR039426">
    <property type="entry name" value="TonB-dep_rcpt-like"/>
</dbReference>
<evidence type="ECO:0000256" key="12">
    <source>
        <dbReference type="SAM" id="SignalP"/>
    </source>
</evidence>
<name>A0A2W7QC74_9BACT</name>
<keyword evidence="3 10" id="KW-1134">Transmembrane beta strand</keyword>
<dbReference type="PROSITE" id="PS52016">
    <property type="entry name" value="TONB_DEPENDENT_REC_3"/>
    <property type="match status" value="1"/>
</dbReference>
<feature type="chain" id="PRO_5016136438" evidence="12">
    <location>
        <begin position="28"/>
        <end position="772"/>
    </location>
</feature>
<dbReference type="RefSeq" id="WP_146260624.1">
    <property type="nucleotide sequence ID" value="NZ_QKZK01000004.1"/>
</dbReference>
<feature type="domain" description="TonB-dependent receptor plug" evidence="14">
    <location>
        <begin position="91"/>
        <end position="209"/>
    </location>
</feature>
<evidence type="ECO:0000256" key="10">
    <source>
        <dbReference type="PROSITE-ProRule" id="PRU01360"/>
    </source>
</evidence>
<organism evidence="15 16">
    <name type="scientific">Breznakibacter xylanolyticus</name>
    <dbReference type="NCBI Taxonomy" id="990"/>
    <lineage>
        <taxon>Bacteria</taxon>
        <taxon>Pseudomonadati</taxon>
        <taxon>Bacteroidota</taxon>
        <taxon>Bacteroidia</taxon>
        <taxon>Marinilabiliales</taxon>
        <taxon>Marinilabiliaceae</taxon>
        <taxon>Breznakibacter</taxon>
    </lineage>
</organism>
<evidence type="ECO:0000313" key="16">
    <source>
        <dbReference type="Proteomes" id="UP000249239"/>
    </source>
</evidence>